<proteinExistence type="predicted"/>
<reference evidence="2" key="1">
    <citation type="submission" date="2020-05" db="EMBL/GenBank/DDBJ databases">
        <authorList>
            <person name="Chiriac C."/>
            <person name="Salcher M."/>
            <person name="Ghai R."/>
            <person name="Kavagutti S V."/>
        </authorList>
    </citation>
    <scope>NUCLEOTIDE SEQUENCE</scope>
</reference>
<accession>A0A6J6Q1V1</accession>
<organism evidence="2">
    <name type="scientific">freshwater metagenome</name>
    <dbReference type="NCBI Taxonomy" id="449393"/>
    <lineage>
        <taxon>unclassified sequences</taxon>
        <taxon>metagenomes</taxon>
        <taxon>ecological metagenomes</taxon>
    </lineage>
</organism>
<feature type="transmembrane region" description="Helical" evidence="1">
    <location>
        <begin position="220"/>
        <end position="242"/>
    </location>
</feature>
<keyword evidence="1" id="KW-1133">Transmembrane helix</keyword>
<feature type="transmembrane region" description="Helical" evidence="1">
    <location>
        <begin position="117"/>
        <end position="137"/>
    </location>
</feature>
<gene>
    <name evidence="2" type="ORF">UFOPK2656_00273</name>
</gene>
<keyword evidence="1" id="KW-0472">Membrane</keyword>
<evidence type="ECO:0000256" key="1">
    <source>
        <dbReference type="SAM" id="Phobius"/>
    </source>
</evidence>
<feature type="transmembrane region" description="Helical" evidence="1">
    <location>
        <begin position="262"/>
        <end position="287"/>
    </location>
</feature>
<feature type="transmembrane region" description="Helical" evidence="1">
    <location>
        <begin position="183"/>
        <end position="208"/>
    </location>
</feature>
<dbReference type="EMBL" id="CAEZYF010000002">
    <property type="protein sequence ID" value="CAB4704776.1"/>
    <property type="molecule type" value="Genomic_DNA"/>
</dbReference>
<dbReference type="AlphaFoldDB" id="A0A6J6Q1V1"/>
<feature type="transmembrane region" description="Helical" evidence="1">
    <location>
        <begin position="158"/>
        <end position="177"/>
    </location>
</feature>
<protein>
    <submittedName>
        <fullName evidence="2">Unannotated protein</fullName>
    </submittedName>
</protein>
<sequence>MPDLPREIRDIAELPQKLTQSFTHRMEELEDSRRLGTPVAATRRFFEIEGFDLSGLLALELFTTVIPLMLLGFGWASHFSSQLSFGDTLIKQLELTGAAAEQVRNQFGSGSSLRSTWTVFGLGSFLIWGIPMSSQVAKTFGRAFRRERYPFWGEAWRGAVWFCLFLVTQALTVKISVGHPGTFWDVVANILGLLPSFILWSVTPAILVRDDFHSFSRSSWPYLMWCGLAGVVLDTVGVRMLIRFLIPALLHGWVDFGPIGVAMALMTFCTVVAALWVVTACLSAVLWERRAPTDVVIGRHTE</sequence>
<name>A0A6J6Q1V1_9ZZZZ</name>
<evidence type="ECO:0000313" key="2">
    <source>
        <dbReference type="EMBL" id="CAB4704776.1"/>
    </source>
</evidence>
<keyword evidence="1" id="KW-0812">Transmembrane</keyword>
<feature type="transmembrane region" description="Helical" evidence="1">
    <location>
        <begin position="53"/>
        <end position="76"/>
    </location>
</feature>